<dbReference type="SMART" id="SM00335">
    <property type="entry name" value="ANX"/>
    <property type="match status" value="2"/>
</dbReference>
<dbReference type="FunFam" id="1.10.220.10:FF:000003">
    <property type="entry name" value="Annexin"/>
    <property type="match status" value="1"/>
</dbReference>
<comment type="function">
    <text evidence="6">Calcium/phospholipid-binding protein which promotes membrane fusion and is involved in exocytosis.</text>
</comment>
<evidence type="ECO:0000256" key="7">
    <source>
        <dbReference type="RuleBase" id="RU003540"/>
    </source>
</evidence>
<dbReference type="GO" id="GO:0005509">
    <property type="term" value="F:calcium ion binding"/>
    <property type="evidence" value="ECO:0007669"/>
    <property type="project" value="InterPro"/>
</dbReference>
<gene>
    <name evidence="9" type="ORF">DILT_LOCUS8184</name>
</gene>
<sequence>MVHDCKFEDTGGAYMLTVLLEKPGVKFSKPAVIPAKAPKKEAPSEPPKSAPKDVPKGLETEDSVRQARYQKAPPISLKKDDKLAEPAESAFFDTEDTCFPFSLLFHLQCEGTLKPAENFDSKADCQRLRKAMKGMGTDEDAIIEVLGHRSLKQRQQIVLDFKTLFGLDLSKELASELSGNFKRICRGLCLSPENYDAEELHEAMSRPGTDEDCLIEIICTRTNAQLLLIAEAYQKLYNRSLEDHVAKDTSGHFKRLLVSLLQANRDESKTFDRNLARKDAEDLLAAGEKKLGTDESNLEYTYAHVRERNEAEETGSRGGGGGGG</sequence>
<dbReference type="PANTHER" id="PTHR10502">
    <property type="entry name" value="ANNEXIN"/>
    <property type="match status" value="1"/>
</dbReference>
<feature type="compositionally biased region" description="Basic and acidic residues" evidence="8">
    <location>
        <begin position="305"/>
        <end position="315"/>
    </location>
</feature>
<name>A0A3P7LN38_DIBLA</name>
<evidence type="ECO:0000256" key="5">
    <source>
        <dbReference type="ARBA" id="ARBA00023302"/>
    </source>
</evidence>
<dbReference type="PROSITE" id="PS51897">
    <property type="entry name" value="ANNEXIN_2"/>
    <property type="match status" value="2"/>
</dbReference>
<dbReference type="PANTHER" id="PTHR10502:SF239">
    <property type="entry name" value="ANNEXIN A7"/>
    <property type="match status" value="1"/>
</dbReference>
<evidence type="ECO:0000313" key="10">
    <source>
        <dbReference type="Proteomes" id="UP000281553"/>
    </source>
</evidence>
<comment type="similarity">
    <text evidence="1 7">Belongs to the annexin family.</text>
</comment>
<dbReference type="GO" id="GO:0005886">
    <property type="term" value="C:plasma membrane"/>
    <property type="evidence" value="ECO:0007669"/>
    <property type="project" value="TreeGrafter"/>
</dbReference>
<evidence type="ECO:0000256" key="1">
    <source>
        <dbReference type="ARBA" id="ARBA00007831"/>
    </source>
</evidence>
<dbReference type="PROSITE" id="PS00223">
    <property type="entry name" value="ANNEXIN_1"/>
    <property type="match status" value="1"/>
</dbReference>
<dbReference type="Proteomes" id="UP000281553">
    <property type="component" value="Unassembled WGS sequence"/>
</dbReference>
<dbReference type="OrthoDB" id="37886at2759"/>
<dbReference type="GO" id="GO:0012506">
    <property type="term" value="C:vesicle membrane"/>
    <property type="evidence" value="ECO:0007669"/>
    <property type="project" value="TreeGrafter"/>
</dbReference>
<proteinExistence type="inferred from homology"/>
<keyword evidence="4 7" id="KW-0041">Annexin</keyword>
<dbReference type="Gene3D" id="1.10.220.10">
    <property type="entry name" value="Annexin"/>
    <property type="match status" value="3"/>
</dbReference>
<dbReference type="InterPro" id="IPR001464">
    <property type="entry name" value="Annexin"/>
</dbReference>
<feature type="region of interest" description="Disordered" evidence="8">
    <location>
        <begin position="305"/>
        <end position="324"/>
    </location>
</feature>
<keyword evidence="5 7" id="KW-0111">Calcium/phospholipid-binding</keyword>
<evidence type="ECO:0000256" key="2">
    <source>
        <dbReference type="ARBA" id="ARBA00022737"/>
    </source>
</evidence>
<dbReference type="GO" id="GO:0005737">
    <property type="term" value="C:cytoplasm"/>
    <property type="evidence" value="ECO:0007669"/>
    <property type="project" value="TreeGrafter"/>
</dbReference>
<dbReference type="GO" id="GO:0005544">
    <property type="term" value="F:calcium-dependent phospholipid binding"/>
    <property type="evidence" value="ECO:0007669"/>
    <property type="project" value="UniProtKB-KW"/>
</dbReference>
<dbReference type="AlphaFoldDB" id="A0A3P7LN38"/>
<dbReference type="InterPro" id="IPR037104">
    <property type="entry name" value="Annexin_sf"/>
</dbReference>
<keyword evidence="2 7" id="KW-0677">Repeat</keyword>
<dbReference type="InterPro" id="IPR018252">
    <property type="entry name" value="Annexin_repeat_CS"/>
</dbReference>
<feature type="compositionally biased region" description="Basic and acidic residues" evidence="8">
    <location>
        <begin position="50"/>
        <end position="65"/>
    </location>
</feature>
<evidence type="ECO:0000256" key="4">
    <source>
        <dbReference type="ARBA" id="ARBA00023216"/>
    </source>
</evidence>
<organism evidence="9 10">
    <name type="scientific">Dibothriocephalus latus</name>
    <name type="common">Fish tapeworm</name>
    <name type="synonym">Diphyllobothrium latum</name>
    <dbReference type="NCBI Taxonomy" id="60516"/>
    <lineage>
        <taxon>Eukaryota</taxon>
        <taxon>Metazoa</taxon>
        <taxon>Spiralia</taxon>
        <taxon>Lophotrochozoa</taxon>
        <taxon>Platyhelminthes</taxon>
        <taxon>Cestoda</taxon>
        <taxon>Eucestoda</taxon>
        <taxon>Diphyllobothriidea</taxon>
        <taxon>Diphyllobothriidae</taxon>
        <taxon>Dibothriocephalus</taxon>
    </lineage>
</organism>
<evidence type="ECO:0000256" key="3">
    <source>
        <dbReference type="ARBA" id="ARBA00022837"/>
    </source>
</evidence>
<evidence type="ECO:0000313" key="9">
    <source>
        <dbReference type="EMBL" id="VDN12353.1"/>
    </source>
</evidence>
<dbReference type="SUPFAM" id="SSF47874">
    <property type="entry name" value="Annexin"/>
    <property type="match status" value="1"/>
</dbReference>
<keyword evidence="10" id="KW-1185">Reference proteome</keyword>
<accession>A0A3P7LN38</accession>
<comment type="domain">
    <text evidence="7">A pair of annexin repeats may form one binding site for calcium and phospholipid.</text>
</comment>
<dbReference type="PRINTS" id="PR00196">
    <property type="entry name" value="ANNEXIN"/>
</dbReference>
<evidence type="ECO:0000256" key="6">
    <source>
        <dbReference type="ARBA" id="ARBA00037210"/>
    </source>
</evidence>
<keyword evidence="3 7" id="KW-0106">Calcium</keyword>
<dbReference type="FunFam" id="1.10.220.10:FF:000004">
    <property type="entry name" value="Annexin"/>
    <property type="match status" value="1"/>
</dbReference>
<dbReference type="InterPro" id="IPR018502">
    <property type="entry name" value="Annexin_repeat"/>
</dbReference>
<evidence type="ECO:0000256" key="8">
    <source>
        <dbReference type="SAM" id="MobiDB-lite"/>
    </source>
</evidence>
<protein>
    <recommendedName>
        <fullName evidence="7">Annexin</fullName>
    </recommendedName>
</protein>
<reference evidence="9 10" key="1">
    <citation type="submission" date="2018-11" db="EMBL/GenBank/DDBJ databases">
        <authorList>
            <consortium name="Pathogen Informatics"/>
        </authorList>
    </citation>
    <scope>NUCLEOTIDE SEQUENCE [LARGE SCALE GENOMIC DNA]</scope>
</reference>
<dbReference type="Pfam" id="PF00191">
    <property type="entry name" value="Annexin"/>
    <property type="match status" value="2"/>
</dbReference>
<dbReference type="GO" id="GO:0001786">
    <property type="term" value="F:phosphatidylserine binding"/>
    <property type="evidence" value="ECO:0007669"/>
    <property type="project" value="TreeGrafter"/>
</dbReference>
<dbReference type="EMBL" id="UYRU01053686">
    <property type="protein sequence ID" value="VDN12353.1"/>
    <property type="molecule type" value="Genomic_DNA"/>
</dbReference>
<feature type="non-terminal residue" evidence="9">
    <location>
        <position position="324"/>
    </location>
</feature>
<feature type="region of interest" description="Disordered" evidence="8">
    <location>
        <begin position="31"/>
        <end position="68"/>
    </location>
</feature>
<dbReference type="GO" id="GO:0005634">
    <property type="term" value="C:nucleus"/>
    <property type="evidence" value="ECO:0007669"/>
    <property type="project" value="TreeGrafter"/>
</dbReference>